<evidence type="ECO:0000259" key="11">
    <source>
        <dbReference type="Pfam" id="PF00999"/>
    </source>
</evidence>
<evidence type="ECO:0000256" key="2">
    <source>
        <dbReference type="ARBA" id="ARBA00022448"/>
    </source>
</evidence>
<feature type="signal peptide" evidence="10">
    <location>
        <begin position="1"/>
        <end position="19"/>
    </location>
</feature>
<evidence type="ECO:0000256" key="9">
    <source>
        <dbReference type="SAM" id="Phobius"/>
    </source>
</evidence>
<dbReference type="InParanoid" id="A0A1Z5J7L2"/>
<keyword evidence="3 9" id="KW-0812">Transmembrane</keyword>
<reference evidence="12 13" key="1">
    <citation type="journal article" date="2015" name="Plant Cell">
        <title>Oil accumulation by the oleaginous diatom Fistulifera solaris as revealed by the genome and transcriptome.</title>
        <authorList>
            <person name="Tanaka T."/>
            <person name="Maeda Y."/>
            <person name="Veluchamy A."/>
            <person name="Tanaka M."/>
            <person name="Abida H."/>
            <person name="Marechal E."/>
            <person name="Bowler C."/>
            <person name="Muto M."/>
            <person name="Sunaga Y."/>
            <person name="Tanaka M."/>
            <person name="Yoshino T."/>
            <person name="Taniguchi T."/>
            <person name="Fukuda Y."/>
            <person name="Nemoto M."/>
            <person name="Matsumoto M."/>
            <person name="Wong P.S."/>
            <person name="Aburatani S."/>
            <person name="Fujibuchi W."/>
        </authorList>
    </citation>
    <scope>NUCLEOTIDE SEQUENCE [LARGE SCALE GENOMIC DNA]</scope>
    <source>
        <strain evidence="12 13">JPCC DA0580</strain>
    </source>
</reference>
<evidence type="ECO:0000313" key="13">
    <source>
        <dbReference type="Proteomes" id="UP000198406"/>
    </source>
</evidence>
<evidence type="ECO:0000313" key="12">
    <source>
        <dbReference type="EMBL" id="GAX09902.1"/>
    </source>
</evidence>
<evidence type="ECO:0000256" key="8">
    <source>
        <dbReference type="ARBA" id="ARBA00023201"/>
    </source>
</evidence>
<evidence type="ECO:0000256" key="4">
    <source>
        <dbReference type="ARBA" id="ARBA00022989"/>
    </source>
</evidence>
<dbReference type="PANTHER" id="PTHR10110">
    <property type="entry name" value="SODIUM/HYDROGEN EXCHANGER"/>
    <property type="match status" value="1"/>
</dbReference>
<dbReference type="GO" id="GO:0051453">
    <property type="term" value="P:regulation of intracellular pH"/>
    <property type="evidence" value="ECO:0007669"/>
    <property type="project" value="TreeGrafter"/>
</dbReference>
<feature type="transmembrane region" description="Helical" evidence="9">
    <location>
        <begin position="135"/>
        <end position="155"/>
    </location>
</feature>
<keyword evidence="4 9" id="KW-1133">Transmembrane helix</keyword>
<feature type="transmembrane region" description="Helical" evidence="9">
    <location>
        <begin position="337"/>
        <end position="361"/>
    </location>
</feature>
<keyword evidence="13" id="KW-1185">Reference proteome</keyword>
<evidence type="ECO:0000256" key="3">
    <source>
        <dbReference type="ARBA" id="ARBA00022692"/>
    </source>
</evidence>
<dbReference type="Proteomes" id="UP000198406">
    <property type="component" value="Unassembled WGS sequence"/>
</dbReference>
<comment type="caution">
    <text evidence="12">The sequence shown here is derived from an EMBL/GenBank/DDBJ whole genome shotgun (WGS) entry which is preliminary data.</text>
</comment>
<keyword evidence="6" id="KW-0406">Ion transport</keyword>
<feature type="domain" description="Cation/H+ exchanger transmembrane" evidence="11">
    <location>
        <begin position="159"/>
        <end position="416"/>
    </location>
</feature>
<evidence type="ECO:0000256" key="10">
    <source>
        <dbReference type="SAM" id="SignalP"/>
    </source>
</evidence>
<dbReference type="OrthoDB" id="196264at2759"/>
<comment type="subcellular location">
    <subcellularLocation>
        <location evidence="1">Membrane</location>
        <topology evidence="1">Multi-pass membrane protein</topology>
    </subcellularLocation>
</comment>
<feature type="transmembrane region" description="Helical" evidence="9">
    <location>
        <begin position="227"/>
        <end position="249"/>
    </location>
</feature>
<name>A0A1Z5J7L2_FISSO</name>
<dbReference type="InterPro" id="IPR006153">
    <property type="entry name" value="Cation/H_exchanger_TM"/>
</dbReference>
<evidence type="ECO:0000256" key="1">
    <source>
        <dbReference type="ARBA" id="ARBA00004141"/>
    </source>
</evidence>
<evidence type="ECO:0000256" key="7">
    <source>
        <dbReference type="ARBA" id="ARBA00023136"/>
    </source>
</evidence>
<dbReference type="Pfam" id="PF00999">
    <property type="entry name" value="Na_H_Exchanger"/>
    <property type="match status" value="1"/>
</dbReference>
<feature type="transmembrane region" description="Helical" evidence="9">
    <location>
        <begin position="162"/>
        <end position="183"/>
    </location>
</feature>
<dbReference type="Gene3D" id="6.10.140.1330">
    <property type="match status" value="1"/>
</dbReference>
<dbReference type="GO" id="GO:0098719">
    <property type="term" value="P:sodium ion import across plasma membrane"/>
    <property type="evidence" value="ECO:0007669"/>
    <property type="project" value="TreeGrafter"/>
</dbReference>
<dbReference type="GO" id="GO:0015386">
    <property type="term" value="F:potassium:proton antiporter activity"/>
    <property type="evidence" value="ECO:0007669"/>
    <property type="project" value="TreeGrafter"/>
</dbReference>
<evidence type="ECO:0000256" key="5">
    <source>
        <dbReference type="ARBA" id="ARBA00023053"/>
    </source>
</evidence>
<keyword evidence="2" id="KW-0813">Transport</keyword>
<keyword evidence="10" id="KW-0732">Signal</keyword>
<keyword evidence="8" id="KW-0739">Sodium transport</keyword>
<dbReference type="GO" id="GO:0005886">
    <property type="term" value="C:plasma membrane"/>
    <property type="evidence" value="ECO:0007669"/>
    <property type="project" value="TreeGrafter"/>
</dbReference>
<evidence type="ECO:0000256" key="6">
    <source>
        <dbReference type="ARBA" id="ARBA00023065"/>
    </source>
</evidence>
<keyword evidence="5" id="KW-0915">Sodium</keyword>
<dbReference type="AlphaFoldDB" id="A0A1Z5J7L2"/>
<dbReference type="EMBL" id="BDSP01000013">
    <property type="protein sequence ID" value="GAX09902.1"/>
    <property type="molecule type" value="Genomic_DNA"/>
</dbReference>
<dbReference type="GO" id="GO:0015385">
    <property type="term" value="F:sodium:proton antiporter activity"/>
    <property type="evidence" value="ECO:0007669"/>
    <property type="project" value="InterPro"/>
</dbReference>
<feature type="transmembrane region" description="Helical" evidence="9">
    <location>
        <begin position="264"/>
        <end position="285"/>
    </location>
</feature>
<protein>
    <recommendedName>
        <fullName evidence="11">Cation/H+ exchanger transmembrane domain-containing protein</fullName>
    </recommendedName>
</protein>
<proteinExistence type="predicted"/>
<sequence length="488" mass="54550">MWSAVSLAVLAIILGAVQNWHQSSSISEQRHQVAMSHRFVELLQVDNDITDDVTRDEICRKFIWKFLNGTTDTNDECEAFMDAFKTADCKDETQTFPLLRDDNHSRIDDDYHNWECCQSISEYYEKNCQETHLDAVRLLAVVSVLVVCGFMRSVILMMGVPWIPNAGVCILVGAVTGGLMRLTLGHVVRDRFAFDNDLFLQILLPPIIFQASICIDKRAFRRDLFPILSFAIFGTGLSAAAIGFITYYLSKWSMGPSLPLLDSLLFGALMSSIDPVATLSILVSVGVSQTDTLFTLIFGESLLNDGVSIVLFDSLVRHMGDTDVVDVATLHDTLKDFIFVTSGSFFVGVMSGAMATLYFWLLQGKQTAVAEVGLFFMWALVPYYIADGVGLSGIISIMVMGFMMDYFVVGGHQTEEGERMEYMELRHSSDEAPPLKPAMEQLKDAMTRAFSGRGHIHSKSRKHVHFFSEVVATLMETAIFAYLVELEW</sequence>
<gene>
    <name evidence="12" type="ORF">FisN_11Lh113</name>
</gene>
<dbReference type="InterPro" id="IPR004709">
    <property type="entry name" value="NaH_exchanger"/>
</dbReference>
<keyword evidence="7 9" id="KW-0472">Membrane</keyword>
<dbReference type="PRINTS" id="PR01084">
    <property type="entry name" value="NAHEXCHNGR"/>
</dbReference>
<dbReference type="PANTHER" id="PTHR10110:SF187">
    <property type="entry name" value="SODIUM_HYDROGEN EXCHANGER"/>
    <property type="match status" value="1"/>
</dbReference>
<feature type="chain" id="PRO_5012351329" description="Cation/H+ exchanger transmembrane domain-containing protein" evidence="10">
    <location>
        <begin position="20"/>
        <end position="488"/>
    </location>
</feature>
<organism evidence="12 13">
    <name type="scientific">Fistulifera solaris</name>
    <name type="common">Oleaginous diatom</name>
    <dbReference type="NCBI Taxonomy" id="1519565"/>
    <lineage>
        <taxon>Eukaryota</taxon>
        <taxon>Sar</taxon>
        <taxon>Stramenopiles</taxon>
        <taxon>Ochrophyta</taxon>
        <taxon>Bacillariophyta</taxon>
        <taxon>Bacillariophyceae</taxon>
        <taxon>Bacillariophycidae</taxon>
        <taxon>Naviculales</taxon>
        <taxon>Naviculaceae</taxon>
        <taxon>Fistulifera</taxon>
    </lineage>
</organism>
<dbReference type="InterPro" id="IPR018422">
    <property type="entry name" value="Cation/H_exchanger_CPA1"/>
</dbReference>
<accession>A0A1Z5J7L2</accession>